<dbReference type="Proteomes" id="UP001139104">
    <property type="component" value="Unassembled WGS sequence"/>
</dbReference>
<organism evidence="1 2">
    <name type="scientific">Candidatus Rhodoblastus alkanivorans</name>
    <dbReference type="NCBI Taxonomy" id="2954117"/>
    <lineage>
        <taxon>Bacteria</taxon>
        <taxon>Pseudomonadati</taxon>
        <taxon>Pseudomonadota</taxon>
        <taxon>Alphaproteobacteria</taxon>
        <taxon>Hyphomicrobiales</taxon>
        <taxon>Rhodoblastaceae</taxon>
        <taxon>Rhodoblastus</taxon>
    </lineage>
</organism>
<reference evidence="1" key="1">
    <citation type="journal article" date="2022" name="ISME J.">
        <title>Identification of active gaseous-alkane degraders at natural gas seeps.</title>
        <authorList>
            <person name="Farhan Ul Haque M."/>
            <person name="Hernandez M."/>
            <person name="Crombie A.T."/>
            <person name="Murrell J.C."/>
        </authorList>
    </citation>
    <scope>NUCLEOTIDE SEQUENCE</scope>
    <source>
        <strain evidence="1">PC2</strain>
    </source>
</reference>
<protein>
    <recommendedName>
        <fullName evidence="3">AAA+ ATPase domain-containing protein</fullName>
    </recommendedName>
</protein>
<name>A0ABS9ZB28_9HYPH</name>
<dbReference type="RefSeq" id="WP_243068657.1">
    <property type="nucleotide sequence ID" value="NZ_JAIVFK010000036.1"/>
</dbReference>
<gene>
    <name evidence="1" type="ORF">K2U94_18740</name>
</gene>
<dbReference type="EMBL" id="JAIVFP010000001">
    <property type="protein sequence ID" value="MCI4684777.1"/>
    <property type="molecule type" value="Genomic_DNA"/>
</dbReference>
<proteinExistence type="predicted"/>
<dbReference type="SUPFAM" id="SSF52540">
    <property type="entry name" value="P-loop containing nucleoside triphosphate hydrolases"/>
    <property type="match status" value="1"/>
</dbReference>
<accession>A0ABS9ZB28</accession>
<keyword evidence="2" id="KW-1185">Reference proteome</keyword>
<evidence type="ECO:0000313" key="1">
    <source>
        <dbReference type="EMBL" id="MCI4684777.1"/>
    </source>
</evidence>
<evidence type="ECO:0008006" key="3">
    <source>
        <dbReference type="Google" id="ProtNLM"/>
    </source>
</evidence>
<sequence length="765" mass="84879">MPDIKSIYEQQFLPAQNKEWFFTYRGDVVWAAGLDEAAFRSPQAQQGLWERDGITGIGPGNSVTVKGAYADAEIIDALWSLKNWEAPADSKEVAKHLDAEFERILALVSPRHSDRRPSARLARVFAMLRPYDVLCLMDWSRTAQLRSWLEKPTFGLHMIGQNVIARAALREALGPEKSLDDAIAYNQFAWFAWEMVPSDDAKAAGPQAAESDVIKGPTDVPRLVILPAVMQRKGMFYVTDNLRVILSIVRAAETGVEKEDLLQQIAEEAPALNAGSRAQVLSQAASMGLIIVEHGVYRVTPNGRRLLEGESPANVLTPFFVRSIFGFALILDDLRESSILTRGEIAKRAQGYYPKWTSEFAPNALVTWMRELDLISVAGAGRSAQIQLTENGQYWVTGLPANLKTPDHLLTDQMPEEPLIVSPAHIYDVEPPPFTPAKIDAVLSHFRESPETSRFIYSDEQVRVLHAALHSAEGKRFVLLAGLSGAGKTSIAKAYAQAYCAALGIAPNAHYTQVAVWPDWTDPSGLLGFVNPLASPPDYHRTEALRLLMAANTNQDKPYFLCLDEMNLARVEHYFAPFLSAMEGRRTELAIHAGDVEIDEVPPRMPWPENLFIFGTVNMDETTHPFSDKVLDRAFTFEFWDIDLAAWKEKAAKGDDAVAFDVIFNLLQSLYQALEPARRHFGYRTCDEVLRFCTAPAGLELLSALDAAVLTKILPKLRGDAGGALPEALQKALDICNATKLPRSAHKLQQMQKSLSALGIVRFWS</sequence>
<dbReference type="Gene3D" id="3.40.50.300">
    <property type="entry name" value="P-loop containing nucleotide triphosphate hydrolases"/>
    <property type="match status" value="1"/>
</dbReference>
<comment type="caution">
    <text evidence="1">The sequence shown here is derived from an EMBL/GenBank/DDBJ whole genome shotgun (WGS) entry which is preliminary data.</text>
</comment>
<dbReference type="InterPro" id="IPR027417">
    <property type="entry name" value="P-loop_NTPase"/>
</dbReference>
<evidence type="ECO:0000313" key="2">
    <source>
        <dbReference type="Proteomes" id="UP001139104"/>
    </source>
</evidence>